<dbReference type="SUPFAM" id="SSF63999">
    <property type="entry name" value="Thiamin pyrophosphokinase, catalytic domain"/>
    <property type="match status" value="1"/>
</dbReference>
<evidence type="ECO:0000256" key="5">
    <source>
        <dbReference type="NCBIfam" id="TIGR01378"/>
    </source>
</evidence>
<dbReference type="GO" id="GO:0030975">
    <property type="term" value="F:thiamine binding"/>
    <property type="evidence" value="ECO:0007669"/>
    <property type="project" value="InterPro"/>
</dbReference>
<dbReference type="CDD" id="cd07995">
    <property type="entry name" value="TPK"/>
    <property type="match status" value="1"/>
</dbReference>
<dbReference type="PANTHER" id="PTHR41299">
    <property type="entry name" value="THIAMINE PYROPHOSPHOKINASE"/>
    <property type="match status" value="1"/>
</dbReference>
<dbReference type="InterPro" id="IPR007371">
    <property type="entry name" value="TPK_catalytic"/>
</dbReference>
<dbReference type="Proteomes" id="UP000242850">
    <property type="component" value="Unassembled WGS sequence"/>
</dbReference>
<sequence>MKKVVIFNYGRLSNENLLKMELKDCDIILCADSGGNYAYDLGIIPHFLIGDFDSIDNKILSYYQKLGVKIIKYPVEKDYTDTELCINKAIELGAEKICLIGGIGGRIDHTLANIHLLNFILEKGVFGYIVTDEFYIYLCKDYISIEGKIGDIISLLPINGDARGLFSDGLKYELNNTDLCFGRALGVSNVMIKERCNIKVSKGRVLVFKKI</sequence>
<dbReference type="AlphaFoldDB" id="A0A1H5TY35"/>
<keyword evidence="2" id="KW-0547">Nucleotide-binding</keyword>
<dbReference type="GO" id="GO:0016301">
    <property type="term" value="F:kinase activity"/>
    <property type="evidence" value="ECO:0007669"/>
    <property type="project" value="UniProtKB-KW"/>
</dbReference>
<keyword evidence="1" id="KW-0808">Transferase</keyword>
<dbReference type="InterPro" id="IPR006282">
    <property type="entry name" value="Thi_PPkinase"/>
</dbReference>
<evidence type="ECO:0000256" key="3">
    <source>
        <dbReference type="ARBA" id="ARBA00022777"/>
    </source>
</evidence>
<dbReference type="EC" id="2.7.6.2" evidence="5"/>
<dbReference type="PANTHER" id="PTHR41299:SF1">
    <property type="entry name" value="THIAMINE PYROPHOSPHOKINASE"/>
    <property type="match status" value="1"/>
</dbReference>
<dbReference type="InterPro" id="IPR036371">
    <property type="entry name" value="TPK_B1-bd_sf"/>
</dbReference>
<dbReference type="SUPFAM" id="SSF63862">
    <property type="entry name" value="Thiamin pyrophosphokinase, substrate-binding domain"/>
    <property type="match status" value="1"/>
</dbReference>
<dbReference type="Gene3D" id="3.40.50.10240">
    <property type="entry name" value="Thiamin pyrophosphokinase, catalytic domain"/>
    <property type="match status" value="1"/>
</dbReference>
<dbReference type="GO" id="GO:0004788">
    <property type="term" value="F:thiamine diphosphokinase activity"/>
    <property type="evidence" value="ECO:0007669"/>
    <property type="project" value="UniProtKB-UniRule"/>
</dbReference>
<evidence type="ECO:0000313" key="8">
    <source>
        <dbReference type="Proteomes" id="UP000242850"/>
    </source>
</evidence>
<keyword evidence="4" id="KW-0067">ATP-binding</keyword>
<dbReference type="EMBL" id="FNUK01000007">
    <property type="protein sequence ID" value="SEF67679.1"/>
    <property type="molecule type" value="Genomic_DNA"/>
</dbReference>
<dbReference type="Pfam" id="PF04265">
    <property type="entry name" value="TPK_B1_binding"/>
    <property type="match status" value="1"/>
</dbReference>
<keyword evidence="3 7" id="KW-0418">Kinase</keyword>
<dbReference type="NCBIfam" id="TIGR01378">
    <property type="entry name" value="thi_PPkinase"/>
    <property type="match status" value="1"/>
</dbReference>
<evidence type="ECO:0000256" key="4">
    <source>
        <dbReference type="ARBA" id="ARBA00022840"/>
    </source>
</evidence>
<dbReference type="InterPro" id="IPR007373">
    <property type="entry name" value="Thiamin_PyroPKinase_B1-bd"/>
</dbReference>
<dbReference type="GO" id="GO:0009229">
    <property type="term" value="P:thiamine diphosphate biosynthetic process"/>
    <property type="evidence" value="ECO:0007669"/>
    <property type="project" value="InterPro"/>
</dbReference>
<feature type="domain" description="Thiamin pyrophosphokinase thiamin-binding" evidence="6">
    <location>
        <begin position="147"/>
        <end position="206"/>
    </location>
</feature>
<dbReference type="OrthoDB" id="9804377at2"/>
<dbReference type="InterPro" id="IPR036759">
    <property type="entry name" value="TPK_catalytic_sf"/>
</dbReference>
<dbReference type="GO" id="GO:0005524">
    <property type="term" value="F:ATP binding"/>
    <property type="evidence" value="ECO:0007669"/>
    <property type="project" value="UniProtKB-KW"/>
</dbReference>
<organism evidence="7 8">
    <name type="scientific">Caloramator fervidus</name>
    <dbReference type="NCBI Taxonomy" id="29344"/>
    <lineage>
        <taxon>Bacteria</taxon>
        <taxon>Bacillati</taxon>
        <taxon>Bacillota</taxon>
        <taxon>Clostridia</taxon>
        <taxon>Eubacteriales</taxon>
        <taxon>Clostridiaceae</taxon>
        <taxon>Caloramator</taxon>
    </lineage>
</organism>
<dbReference type="InterPro" id="IPR053149">
    <property type="entry name" value="TPK"/>
</dbReference>
<proteinExistence type="predicted"/>
<gene>
    <name evidence="7" type="ORF">SAMN05660865_00733</name>
</gene>
<name>A0A1H5TY35_9CLOT</name>
<reference evidence="8" key="1">
    <citation type="submission" date="2016-10" db="EMBL/GenBank/DDBJ databases">
        <authorList>
            <person name="Varghese N."/>
            <person name="Submissions S."/>
        </authorList>
    </citation>
    <scope>NUCLEOTIDE SEQUENCE [LARGE SCALE GENOMIC DNA]</scope>
    <source>
        <strain evidence="8">DSM 5463</strain>
    </source>
</reference>
<dbReference type="GO" id="GO:0006772">
    <property type="term" value="P:thiamine metabolic process"/>
    <property type="evidence" value="ECO:0007669"/>
    <property type="project" value="UniProtKB-UniRule"/>
</dbReference>
<evidence type="ECO:0000259" key="6">
    <source>
        <dbReference type="SMART" id="SM00983"/>
    </source>
</evidence>
<dbReference type="SMART" id="SM00983">
    <property type="entry name" value="TPK_B1_binding"/>
    <property type="match status" value="1"/>
</dbReference>
<dbReference type="Pfam" id="PF04263">
    <property type="entry name" value="TPK_catalytic"/>
    <property type="match status" value="1"/>
</dbReference>
<keyword evidence="8" id="KW-1185">Reference proteome</keyword>
<accession>A0A1H5TY35</accession>
<protein>
    <recommendedName>
        <fullName evidence="5">Thiamine diphosphokinase</fullName>
        <ecNumber evidence="5">2.7.6.2</ecNumber>
    </recommendedName>
</protein>
<evidence type="ECO:0000256" key="1">
    <source>
        <dbReference type="ARBA" id="ARBA00022679"/>
    </source>
</evidence>
<dbReference type="RefSeq" id="WP_103895735.1">
    <property type="nucleotide sequence ID" value="NZ_FNUK01000007.1"/>
</dbReference>
<evidence type="ECO:0000313" key="7">
    <source>
        <dbReference type="EMBL" id="SEF67679.1"/>
    </source>
</evidence>
<evidence type="ECO:0000256" key="2">
    <source>
        <dbReference type="ARBA" id="ARBA00022741"/>
    </source>
</evidence>